<accession>A0ACB8B7C7</accession>
<proteinExistence type="predicted"/>
<organism evidence="1 2">
    <name type="scientific">Leucogyrophana mollusca</name>
    <dbReference type="NCBI Taxonomy" id="85980"/>
    <lineage>
        <taxon>Eukaryota</taxon>
        <taxon>Fungi</taxon>
        <taxon>Dikarya</taxon>
        <taxon>Basidiomycota</taxon>
        <taxon>Agaricomycotina</taxon>
        <taxon>Agaricomycetes</taxon>
        <taxon>Agaricomycetidae</taxon>
        <taxon>Boletales</taxon>
        <taxon>Boletales incertae sedis</taxon>
        <taxon>Leucogyrophana</taxon>
    </lineage>
</organism>
<reference evidence="1" key="1">
    <citation type="journal article" date="2021" name="New Phytol.">
        <title>Evolutionary innovations through gain and loss of genes in the ectomycorrhizal Boletales.</title>
        <authorList>
            <person name="Wu G."/>
            <person name="Miyauchi S."/>
            <person name="Morin E."/>
            <person name="Kuo A."/>
            <person name="Drula E."/>
            <person name="Varga T."/>
            <person name="Kohler A."/>
            <person name="Feng B."/>
            <person name="Cao Y."/>
            <person name="Lipzen A."/>
            <person name="Daum C."/>
            <person name="Hundley H."/>
            <person name="Pangilinan J."/>
            <person name="Johnson J."/>
            <person name="Barry K."/>
            <person name="LaButti K."/>
            <person name="Ng V."/>
            <person name="Ahrendt S."/>
            <person name="Min B."/>
            <person name="Choi I.G."/>
            <person name="Park H."/>
            <person name="Plett J.M."/>
            <person name="Magnuson J."/>
            <person name="Spatafora J.W."/>
            <person name="Nagy L.G."/>
            <person name="Henrissat B."/>
            <person name="Grigoriev I.V."/>
            <person name="Yang Z.L."/>
            <person name="Xu J."/>
            <person name="Martin F.M."/>
        </authorList>
    </citation>
    <scope>NUCLEOTIDE SEQUENCE</scope>
    <source>
        <strain evidence="1">KUC20120723A-06</strain>
    </source>
</reference>
<comment type="caution">
    <text evidence="1">The sequence shown here is derived from an EMBL/GenBank/DDBJ whole genome shotgun (WGS) entry which is preliminary data.</text>
</comment>
<keyword evidence="2" id="KW-1185">Reference proteome</keyword>
<dbReference type="Proteomes" id="UP000790709">
    <property type="component" value="Unassembled WGS sequence"/>
</dbReference>
<dbReference type="EMBL" id="MU266532">
    <property type="protein sequence ID" value="KAH7921312.1"/>
    <property type="molecule type" value="Genomic_DNA"/>
</dbReference>
<name>A0ACB8B7C7_9AGAM</name>
<evidence type="ECO:0000313" key="1">
    <source>
        <dbReference type="EMBL" id="KAH7921312.1"/>
    </source>
</evidence>
<evidence type="ECO:0000313" key="2">
    <source>
        <dbReference type="Proteomes" id="UP000790709"/>
    </source>
</evidence>
<gene>
    <name evidence="1" type="ORF">BV22DRAFT_1038777</name>
</gene>
<protein>
    <submittedName>
        <fullName evidence="1">Cerato-platanin</fullName>
    </submittedName>
</protein>
<sequence>MKFAAIATLAALTIPALATTQYTVSYDPIYDVGSTSLDEVACSDGANGLESDGYTNFQSIPNFPNIGGAPQITGWNSEYCGTCWMLSYTTKGKTTSINITAVDVGDQAREGFNLSLEAMNKLTGGKAEDLGRVSVTATQVDASACGL</sequence>